<proteinExistence type="predicted"/>
<gene>
    <name evidence="5" type="ORF">KKI46_13260</name>
</gene>
<dbReference type="CDD" id="cd02440">
    <property type="entry name" value="AdoMet_MTases"/>
    <property type="match status" value="1"/>
</dbReference>
<feature type="domain" description="Methyltransferase type 11" evidence="4">
    <location>
        <begin position="61"/>
        <end position="156"/>
    </location>
</feature>
<evidence type="ECO:0000256" key="2">
    <source>
        <dbReference type="ARBA" id="ARBA00022679"/>
    </source>
</evidence>
<dbReference type="Pfam" id="PF08241">
    <property type="entry name" value="Methyltransf_11"/>
    <property type="match status" value="1"/>
</dbReference>
<sequence length="256" mass="29272">MKEQSRVNKQAWEYRAYEFWEKRDGTPAEYAAIIKVDPAASLKKHRRHFEDVAGKTIANICGSNGRKAVPLALLGADVTVFDISEENARYALELAHHAETSIQYVVGDLYAIDLERYRDTFDLLYLEGGILHYFADLKRFLQILFTILRPGGQLILSDFHPVGRWIDADLTYTPRYFDQGLQAGDLAYKTHFPDAEQTDFPDVSVRYFTLSEILNGVIATRFTLERFDEHRGWNGENIPSEFTLLASKPLEGSNSR</sequence>
<keyword evidence="3" id="KW-0949">S-adenosyl-L-methionine</keyword>
<dbReference type="InterPro" id="IPR029063">
    <property type="entry name" value="SAM-dependent_MTases_sf"/>
</dbReference>
<accession>A0ABX8G8Q6</accession>
<dbReference type="EMBL" id="CP075897">
    <property type="protein sequence ID" value="QWB29547.1"/>
    <property type="molecule type" value="Genomic_DNA"/>
</dbReference>
<dbReference type="RefSeq" id="WP_214813143.1">
    <property type="nucleotide sequence ID" value="NZ_CP075897.1"/>
</dbReference>
<evidence type="ECO:0000256" key="3">
    <source>
        <dbReference type="ARBA" id="ARBA00022691"/>
    </source>
</evidence>
<dbReference type="PANTHER" id="PTHR43464">
    <property type="entry name" value="METHYLTRANSFERASE"/>
    <property type="match status" value="1"/>
</dbReference>
<reference evidence="5 6" key="1">
    <citation type="submission" date="2021-05" db="EMBL/GenBank/DDBJ databases">
        <title>Biocontrol using Exiguobacterium acetylicum SI17 against litchi downy blight caused by Peronophythora litchii.</title>
        <authorList>
            <person name="Zheng L."/>
        </authorList>
    </citation>
    <scope>NUCLEOTIDE SEQUENCE [LARGE SCALE GENOMIC DNA]</scope>
    <source>
        <strain evidence="5 6">SI17</strain>
    </source>
</reference>
<evidence type="ECO:0000313" key="6">
    <source>
        <dbReference type="Proteomes" id="UP000679498"/>
    </source>
</evidence>
<evidence type="ECO:0000313" key="5">
    <source>
        <dbReference type="EMBL" id="QWB29547.1"/>
    </source>
</evidence>
<dbReference type="Proteomes" id="UP000679498">
    <property type="component" value="Chromosome"/>
</dbReference>
<dbReference type="InterPro" id="IPR013216">
    <property type="entry name" value="Methyltransf_11"/>
</dbReference>
<keyword evidence="2" id="KW-0808">Transferase</keyword>
<keyword evidence="1 5" id="KW-0489">Methyltransferase</keyword>
<evidence type="ECO:0000256" key="1">
    <source>
        <dbReference type="ARBA" id="ARBA00022603"/>
    </source>
</evidence>
<name>A0ABX8G8Q6_EXIAC</name>
<dbReference type="Gene3D" id="3.40.50.150">
    <property type="entry name" value="Vaccinia Virus protein VP39"/>
    <property type="match status" value="1"/>
</dbReference>
<dbReference type="GeneID" id="88812659"/>
<organism evidence="5 6">
    <name type="scientific">Exiguobacterium acetylicum</name>
    <name type="common">Brevibacterium acetylicum</name>
    <dbReference type="NCBI Taxonomy" id="41170"/>
    <lineage>
        <taxon>Bacteria</taxon>
        <taxon>Bacillati</taxon>
        <taxon>Bacillota</taxon>
        <taxon>Bacilli</taxon>
        <taxon>Bacillales</taxon>
        <taxon>Bacillales Family XII. Incertae Sedis</taxon>
        <taxon>Exiguobacterium</taxon>
    </lineage>
</organism>
<dbReference type="PANTHER" id="PTHR43464:SF19">
    <property type="entry name" value="UBIQUINONE BIOSYNTHESIS O-METHYLTRANSFERASE, MITOCHONDRIAL"/>
    <property type="match status" value="1"/>
</dbReference>
<dbReference type="GO" id="GO:0008168">
    <property type="term" value="F:methyltransferase activity"/>
    <property type="evidence" value="ECO:0007669"/>
    <property type="project" value="UniProtKB-KW"/>
</dbReference>
<dbReference type="SUPFAM" id="SSF53335">
    <property type="entry name" value="S-adenosyl-L-methionine-dependent methyltransferases"/>
    <property type="match status" value="1"/>
</dbReference>
<evidence type="ECO:0000259" key="4">
    <source>
        <dbReference type="Pfam" id="PF08241"/>
    </source>
</evidence>
<dbReference type="GO" id="GO:0032259">
    <property type="term" value="P:methylation"/>
    <property type="evidence" value="ECO:0007669"/>
    <property type="project" value="UniProtKB-KW"/>
</dbReference>
<keyword evidence="6" id="KW-1185">Reference proteome</keyword>
<protein>
    <submittedName>
        <fullName evidence="5">Class I SAM-dependent methyltransferase</fullName>
    </submittedName>
</protein>